<organism evidence="2 3">
    <name type="scientific">Ilyodon furcidens</name>
    <name type="common">goldbreast splitfin</name>
    <dbReference type="NCBI Taxonomy" id="33524"/>
    <lineage>
        <taxon>Eukaryota</taxon>
        <taxon>Metazoa</taxon>
        <taxon>Chordata</taxon>
        <taxon>Craniata</taxon>
        <taxon>Vertebrata</taxon>
        <taxon>Euteleostomi</taxon>
        <taxon>Actinopterygii</taxon>
        <taxon>Neopterygii</taxon>
        <taxon>Teleostei</taxon>
        <taxon>Neoteleostei</taxon>
        <taxon>Acanthomorphata</taxon>
        <taxon>Ovalentaria</taxon>
        <taxon>Atherinomorphae</taxon>
        <taxon>Cyprinodontiformes</taxon>
        <taxon>Goodeidae</taxon>
        <taxon>Ilyodon</taxon>
    </lineage>
</organism>
<feature type="transmembrane region" description="Helical" evidence="1">
    <location>
        <begin position="12"/>
        <end position="32"/>
    </location>
</feature>
<protein>
    <submittedName>
        <fullName evidence="2">Uncharacterized protein</fullName>
    </submittedName>
</protein>
<name>A0ABV0TBW9_9TELE</name>
<gene>
    <name evidence="2" type="ORF">ILYODFUR_028867</name>
</gene>
<comment type="caution">
    <text evidence="2">The sequence shown here is derived from an EMBL/GenBank/DDBJ whole genome shotgun (WGS) entry which is preliminary data.</text>
</comment>
<accession>A0ABV0TBW9</accession>
<proteinExistence type="predicted"/>
<evidence type="ECO:0000313" key="2">
    <source>
        <dbReference type="EMBL" id="MEQ2230400.1"/>
    </source>
</evidence>
<evidence type="ECO:0000256" key="1">
    <source>
        <dbReference type="SAM" id="Phobius"/>
    </source>
</evidence>
<keyword evidence="1" id="KW-0812">Transmembrane</keyword>
<sequence>MTSLSSLPDAAVIGCLRTSLASILCILCVFVLQPSLSIRESSLGSFSSIFMEPELFGDPGWKCGSSLWDLPKKQVQETGSKARQTPPEGTAHSVPIHLPAEQNGRPGPSLHLNLKSHRSSRCFMRTAALNSWNPLLLYKRRQVKKGSPHLESFFINCKPFYSVNPMEFSSFILVGVYIPPS</sequence>
<keyword evidence="3" id="KW-1185">Reference proteome</keyword>
<keyword evidence="1" id="KW-0472">Membrane</keyword>
<dbReference type="Proteomes" id="UP001482620">
    <property type="component" value="Unassembled WGS sequence"/>
</dbReference>
<reference evidence="2 3" key="1">
    <citation type="submission" date="2021-06" db="EMBL/GenBank/DDBJ databases">
        <authorList>
            <person name="Palmer J.M."/>
        </authorList>
    </citation>
    <scope>NUCLEOTIDE SEQUENCE [LARGE SCALE GENOMIC DNA]</scope>
    <source>
        <strain evidence="3">if_2019</strain>
        <tissue evidence="2">Muscle</tissue>
    </source>
</reference>
<evidence type="ECO:0000313" key="3">
    <source>
        <dbReference type="Proteomes" id="UP001482620"/>
    </source>
</evidence>
<dbReference type="EMBL" id="JAHRIQ010027188">
    <property type="protein sequence ID" value="MEQ2230400.1"/>
    <property type="molecule type" value="Genomic_DNA"/>
</dbReference>
<keyword evidence="1" id="KW-1133">Transmembrane helix</keyword>